<keyword evidence="11" id="KW-1185">Reference proteome</keyword>
<keyword evidence="1 6" id="KW-0479">Metal-binding</keyword>
<feature type="compositionally biased region" description="Polar residues" evidence="7">
    <location>
        <begin position="173"/>
        <end position="184"/>
    </location>
</feature>
<dbReference type="PANTHER" id="PTHR24379:SF121">
    <property type="entry name" value="C2H2-TYPE DOMAIN-CONTAINING PROTEIN"/>
    <property type="match status" value="1"/>
</dbReference>
<keyword evidence="2" id="KW-0677">Repeat</keyword>
<dbReference type="SUPFAM" id="SSF57667">
    <property type="entry name" value="beta-beta-alpha zinc fingers"/>
    <property type="match status" value="5"/>
</dbReference>
<dbReference type="AlphaFoldDB" id="A0ABD1F5Z1"/>
<proteinExistence type="predicted"/>
<name>A0ABD1F5Z1_HYPHA</name>
<feature type="domain" description="C2H2-type" evidence="8">
    <location>
        <begin position="229"/>
        <end position="256"/>
    </location>
</feature>
<dbReference type="PROSITE" id="PS50157">
    <property type="entry name" value="ZINC_FINGER_C2H2_2"/>
    <property type="match status" value="9"/>
</dbReference>
<dbReference type="SMART" id="SM00355">
    <property type="entry name" value="ZnF_C2H2"/>
    <property type="match status" value="9"/>
</dbReference>
<dbReference type="PANTHER" id="PTHR24379">
    <property type="entry name" value="KRAB AND ZINC FINGER DOMAIN-CONTAINING"/>
    <property type="match status" value="1"/>
</dbReference>
<evidence type="ECO:0000313" key="10">
    <source>
        <dbReference type="EMBL" id="KAL1512878.1"/>
    </source>
</evidence>
<evidence type="ECO:0000256" key="7">
    <source>
        <dbReference type="SAM" id="MobiDB-lite"/>
    </source>
</evidence>
<dbReference type="SUPFAM" id="SSF57716">
    <property type="entry name" value="Glucocorticoid receptor-like (DNA-binding domain)"/>
    <property type="match status" value="1"/>
</dbReference>
<dbReference type="FunFam" id="3.30.160.60:FF:000295">
    <property type="entry name" value="zinc finger protein 19"/>
    <property type="match status" value="1"/>
</dbReference>
<dbReference type="EMBL" id="JBDJPC010000002">
    <property type="protein sequence ID" value="KAL1512878.1"/>
    <property type="molecule type" value="Genomic_DNA"/>
</dbReference>
<feature type="binding site" evidence="6">
    <location>
        <position position="69"/>
    </location>
    <ligand>
        <name>Zn(2+)</name>
        <dbReference type="ChEBI" id="CHEBI:29105"/>
    </ligand>
</feature>
<feature type="compositionally biased region" description="Polar residues" evidence="7">
    <location>
        <begin position="154"/>
        <end position="164"/>
    </location>
</feature>
<dbReference type="FunFam" id="3.30.160.60:FF:000100">
    <property type="entry name" value="Zinc finger 45-like"/>
    <property type="match status" value="3"/>
</dbReference>
<evidence type="ECO:0000256" key="3">
    <source>
        <dbReference type="ARBA" id="ARBA00022771"/>
    </source>
</evidence>
<protein>
    <submittedName>
        <fullName evidence="10">Uncharacterized protein</fullName>
    </submittedName>
</protein>
<sequence>MDTTEKSQTEEKWILCVDTPNLCRSCLEPIHKSFFWLESFYLDRKFLEIYQNVISAEIDIVDYLPKKICTSCYNLVLKFDQFKKKALESEKLLSQSIVSTTGEEKLPINFVNVPHVESHYDSEPGTESVLSDEYLLETVSNMNDDKSEFDNEDFQTGTKSNTEEQYGELEPKNVQTRKNQNKLDGSSRKAKTEIKSDIDEKELDEECGKIIATNKMSHLRMHTKENNTFECEDCGACFSSKSNLIRHVKSHREERAHKCEICGKAFRRLSSKSMHMKTTHASERNDLCTICGKSFKHIVFLRKHMKTVHETQTNQVKDDNEYSCDECGNTYRTKASLAVHIMKHKEPKPFLCTICGKNYSTKAVLENHQKVHTGEKSLICGICRKSFRFHSTLRTHVMIHSGEKPLSCPICNKQFRQHAHLKTHIRGQHTGNRPFICSFCGKTFKHNCNLIVHTRIHTGETPYHCDLCTKSFYDSSSMKKHRKNHFEKGNSLDESNFKVEGKEMDELKEEIDEDDDL</sequence>
<dbReference type="Pfam" id="PF00096">
    <property type="entry name" value="zf-C2H2"/>
    <property type="match status" value="9"/>
</dbReference>
<feature type="region of interest" description="Disordered" evidence="7">
    <location>
        <begin position="144"/>
        <end position="194"/>
    </location>
</feature>
<dbReference type="GO" id="GO:0008270">
    <property type="term" value="F:zinc ion binding"/>
    <property type="evidence" value="ECO:0007669"/>
    <property type="project" value="UniProtKB-UniRule"/>
</dbReference>
<feature type="domain" description="C2H2-type" evidence="8">
    <location>
        <begin position="286"/>
        <end position="314"/>
    </location>
</feature>
<dbReference type="FunFam" id="3.30.160.60:FF:000706">
    <property type="entry name" value="Zinc finger protein"/>
    <property type="match status" value="1"/>
</dbReference>
<dbReference type="Proteomes" id="UP001566132">
    <property type="component" value="Unassembled WGS sequence"/>
</dbReference>
<evidence type="ECO:0000256" key="5">
    <source>
        <dbReference type="PROSITE-ProRule" id="PRU00042"/>
    </source>
</evidence>
<feature type="binding site" evidence="6">
    <location>
        <position position="26"/>
    </location>
    <ligand>
        <name>Zn(2+)</name>
        <dbReference type="ChEBI" id="CHEBI:29105"/>
    </ligand>
</feature>
<feature type="binding site" evidence="6">
    <location>
        <position position="72"/>
    </location>
    <ligand>
        <name>Zn(2+)</name>
        <dbReference type="ChEBI" id="CHEBI:29105"/>
    </ligand>
</feature>
<feature type="region of interest" description="Disordered" evidence="7">
    <location>
        <begin position="483"/>
        <end position="517"/>
    </location>
</feature>
<feature type="domain" description="C2H2-type" evidence="8">
    <location>
        <begin position="350"/>
        <end position="377"/>
    </location>
</feature>
<dbReference type="Pfam" id="PF07776">
    <property type="entry name" value="zf-AD"/>
    <property type="match status" value="1"/>
</dbReference>
<dbReference type="Gene3D" id="3.40.1800.20">
    <property type="match status" value="1"/>
</dbReference>
<evidence type="ECO:0000259" key="8">
    <source>
        <dbReference type="PROSITE" id="PS50157"/>
    </source>
</evidence>
<feature type="compositionally biased region" description="Basic and acidic residues" evidence="7">
    <location>
        <begin position="185"/>
        <end position="194"/>
    </location>
</feature>
<feature type="domain" description="C2H2-type" evidence="8">
    <location>
        <begin position="463"/>
        <end position="490"/>
    </location>
</feature>
<evidence type="ECO:0000256" key="1">
    <source>
        <dbReference type="ARBA" id="ARBA00022723"/>
    </source>
</evidence>
<dbReference type="Gene3D" id="3.30.160.60">
    <property type="entry name" value="Classic Zinc Finger"/>
    <property type="match status" value="8"/>
</dbReference>
<dbReference type="InterPro" id="IPR036236">
    <property type="entry name" value="Znf_C2H2_sf"/>
</dbReference>
<evidence type="ECO:0000256" key="6">
    <source>
        <dbReference type="PROSITE-ProRule" id="PRU01263"/>
    </source>
</evidence>
<reference evidence="10 11" key="1">
    <citation type="submission" date="2024-05" db="EMBL/GenBank/DDBJ databases">
        <title>Genetic variation in Jamaican populations of the coffee berry borer (Hypothenemus hampei).</title>
        <authorList>
            <person name="Errbii M."/>
            <person name="Myrie A."/>
        </authorList>
    </citation>
    <scope>NUCLEOTIDE SEQUENCE [LARGE SCALE GENOMIC DNA]</scope>
    <source>
        <strain evidence="10">JA-Hopewell-2020-01-JO</strain>
        <tissue evidence="10">Whole body</tissue>
    </source>
</reference>
<comment type="caution">
    <text evidence="10">The sequence shown here is derived from an EMBL/GenBank/DDBJ whole genome shotgun (WGS) entry which is preliminary data.</text>
</comment>
<dbReference type="InterPro" id="IPR012934">
    <property type="entry name" value="Znf_AD"/>
</dbReference>
<accession>A0ABD1F5Z1</accession>
<dbReference type="SMART" id="SM00868">
    <property type="entry name" value="zf-AD"/>
    <property type="match status" value="1"/>
</dbReference>
<feature type="compositionally biased region" description="Acidic residues" evidence="7">
    <location>
        <begin position="506"/>
        <end position="517"/>
    </location>
</feature>
<keyword evidence="4 6" id="KW-0862">Zinc</keyword>
<feature type="domain" description="ZAD" evidence="9">
    <location>
        <begin position="21"/>
        <end position="96"/>
    </location>
</feature>
<evidence type="ECO:0000259" key="9">
    <source>
        <dbReference type="PROSITE" id="PS51915"/>
    </source>
</evidence>
<evidence type="ECO:0000256" key="2">
    <source>
        <dbReference type="ARBA" id="ARBA00022737"/>
    </source>
</evidence>
<organism evidence="10 11">
    <name type="scientific">Hypothenemus hampei</name>
    <name type="common">Coffee berry borer</name>
    <dbReference type="NCBI Taxonomy" id="57062"/>
    <lineage>
        <taxon>Eukaryota</taxon>
        <taxon>Metazoa</taxon>
        <taxon>Ecdysozoa</taxon>
        <taxon>Arthropoda</taxon>
        <taxon>Hexapoda</taxon>
        <taxon>Insecta</taxon>
        <taxon>Pterygota</taxon>
        <taxon>Neoptera</taxon>
        <taxon>Endopterygota</taxon>
        <taxon>Coleoptera</taxon>
        <taxon>Polyphaga</taxon>
        <taxon>Cucujiformia</taxon>
        <taxon>Curculionidae</taxon>
        <taxon>Scolytinae</taxon>
        <taxon>Hypothenemus</taxon>
    </lineage>
</organism>
<dbReference type="PROSITE" id="PS51915">
    <property type="entry name" value="ZAD"/>
    <property type="match status" value="1"/>
</dbReference>
<evidence type="ECO:0000256" key="4">
    <source>
        <dbReference type="ARBA" id="ARBA00022833"/>
    </source>
</evidence>
<dbReference type="InterPro" id="IPR013087">
    <property type="entry name" value="Znf_C2H2_type"/>
</dbReference>
<feature type="domain" description="C2H2-type" evidence="8">
    <location>
        <begin position="322"/>
        <end position="349"/>
    </location>
</feature>
<feature type="domain" description="C2H2-type" evidence="8">
    <location>
        <begin position="406"/>
        <end position="434"/>
    </location>
</feature>
<feature type="compositionally biased region" description="Basic and acidic residues" evidence="7">
    <location>
        <begin position="486"/>
        <end position="505"/>
    </location>
</feature>
<feature type="binding site" evidence="6">
    <location>
        <position position="23"/>
    </location>
    <ligand>
        <name>Zn(2+)</name>
        <dbReference type="ChEBI" id="CHEBI:29105"/>
    </ligand>
</feature>
<evidence type="ECO:0000313" key="11">
    <source>
        <dbReference type="Proteomes" id="UP001566132"/>
    </source>
</evidence>
<keyword evidence="3 5" id="KW-0863">Zinc-finger</keyword>
<gene>
    <name evidence="10" type="ORF">ABEB36_002390</name>
</gene>
<feature type="domain" description="C2H2-type" evidence="8">
    <location>
        <begin position="257"/>
        <end position="285"/>
    </location>
</feature>
<feature type="domain" description="C2H2-type" evidence="8">
    <location>
        <begin position="435"/>
        <end position="462"/>
    </location>
</feature>
<dbReference type="PROSITE" id="PS00028">
    <property type="entry name" value="ZINC_FINGER_C2H2_1"/>
    <property type="match status" value="9"/>
</dbReference>
<feature type="domain" description="C2H2-type" evidence="8">
    <location>
        <begin position="378"/>
        <end position="405"/>
    </location>
</feature>